<dbReference type="Gene3D" id="3.40.50.150">
    <property type="entry name" value="Vaccinia Virus protein VP39"/>
    <property type="match status" value="1"/>
</dbReference>
<sequence>MLSERLFKTEMMDDPALPQRTYEAVLADLAKVNRFTLAYRPTLLFLQRAVAGRKSFKLLDVGFGQGDMLREIAGWAKRHGIGAELVGVDLNPRSEKSARDATASDLPISYHTGDFADLAGEGWDFIISSLVAHHMTTEELVPFLRFMEAEATCGWFVNDLHRHSFSYAMYPILAFLAGWHRIVRIDGRTSIGRAFIPDEWCELLTEAQIKGGQVSRFFPFRLCVSQIR</sequence>
<dbReference type="AlphaFoldDB" id="A0A0H4VGG9"/>
<evidence type="ECO:0000313" key="2">
    <source>
        <dbReference type="EMBL" id="AKQ41921.1"/>
    </source>
</evidence>
<dbReference type="STRING" id="1648404.CP97_07585"/>
<accession>A0A0H4VGG9</accession>
<dbReference type="RefSeq" id="WP_048885433.1">
    <property type="nucleotide sequence ID" value="NZ_CP011310.1"/>
</dbReference>
<keyword evidence="2" id="KW-0489">Methyltransferase</keyword>
<dbReference type="Proteomes" id="UP000059113">
    <property type="component" value="Chromosome"/>
</dbReference>
<feature type="domain" description="Methyltransferase" evidence="1">
    <location>
        <begin position="59"/>
        <end position="145"/>
    </location>
</feature>
<evidence type="ECO:0000259" key="1">
    <source>
        <dbReference type="Pfam" id="PF13649"/>
    </source>
</evidence>
<protein>
    <submittedName>
        <fullName evidence="2">Type 12 methyltransferase</fullName>
    </submittedName>
</protein>
<dbReference type="PATRIC" id="fig|1648404.4.peg.1582"/>
<dbReference type="KEGG" id="ery:CP97_07585"/>
<dbReference type="GO" id="GO:0008168">
    <property type="term" value="F:methyltransferase activity"/>
    <property type="evidence" value="ECO:0007669"/>
    <property type="project" value="UniProtKB-KW"/>
</dbReference>
<keyword evidence="3" id="KW-1185">Reference proteome</keyword>
<dbReference type="Pfam" id="PF13649">
    <property type="entry name" value="Methyltransf_25"/>
    <property type="match status" value="1"/>
</dbReference>
<dbReference type="InterPro" id="IPR041698">
    <property type="entry name" value="Methyltransf_25"/>
</dbReference>
<dbReference type="GO" id="GO:0032259">
    <property type="term" value="P:methylation"/>
    <property type="evidence" value="ECO:0007669"/>
    <property type="project" value="UniProtKB-KW"/>
</dbReference>
<keyword evidence="2" id="KW-0808">Transferase</keyword>
<proteinExistence type="predicted"/>
<dbReference type="SUPFAM" id="SSF53335">
    <property type="entry name" value="S-adenosyl-L-methionine-dependent methyltransferases"/>
    <property type="match status" value="1"/>
</dbReference>
<reference evidence="3" key="2">
    <citation type="submission" date="2015-04" db="EMBL/GenBank/DDBJ databases">
        <title>The complete genome sequence of Erythrobacter sp. s21-N3.</title>
        <authorList>
            <person name="Zhuang L."/>
            <person name="Liu Y."/>
            <person name="Shao Z."/>
        </authorList>
    </citation>
    <scope>NUCLEOTIDE SEQUENCE [LARGE SCALE GENOMIC DNA]</scope>
    <source>
        <strain evidence="3">s21-N3</strain>
    </source>
</reference>
<reference evidence="2 3" key="1">
    <citation type="journal article" date="2015" name="Int. J. Syst. Evol. Microbiol.">
        <title>Erythrobacter atlanticus sp. nov., a bacterium from ocean sediment able to degrade polycyclic aromatic hydrocarbons.</title>
        <authorList>
            <person name="Zhuang L."/>
            <person name="Liu Y."/>
            <person name="Wang L."/>
            <person name="Wang W."/>
            <person name="Shao Z."/>
        </authorList>
    </citation>
    <scope>NUCLEOTIDE SEQUENCE [LARGE SCALE GENOMIC DNA]</scope>
    <source>
        <strain evidence="3">s21-N3</strain>
    </source>
</reference>
<name>A0A0H4VGG9_9SPHN</name>
<dbReference type="InterPro" id="IPR029063">
    <property type="entry name" value="SAM-dependent_MTases_sf"/>
</dbReference>
<evidence type="ECO:0000313" key="3">
    <source>
        <dbReference type="Proteomes" id="UP000059113"/>
    </source>
</evidence>
<dbReference type="EMBL" id="CP011310">
    <property type="protein sequence ID" value="AKQ41921.1"/>
    <property type="molecule type" value="Genomic_DNA"/>
</dbReference>
<organism evidence="2 3">
    <name type="scientific">Aurantiacibacter atlanticus</name>
    <dbReference type="NCBI Taxonomy" id="1648404"/>
    <lineage>
        <taxon>Bacteria</taxon>
        <taxon>Pseudomonadati</taxon>
        <taxon>Pseudomonadota</taxon>
        <taxon>Alphaproteobacteria</taxon>
        <taxon>Sphingomonadales</taxon>
        <taxon>Erythrobacteraceae</taxon>
        <taxon>Aurantiacibacter</taxon>
    </lineage>
</organism>
<gene>
    <name evidence="2" type="ORF">CP97_07585</name>
</gene>
<dbReference type="CDD" id="cd02440">
    <property type="entry name" value="AdoMet_MTases"/>
    <property type="match status" value="1"/>
</dbReference>